<sequence>MPCRYVKFVASTRIPHRLLASVEPPRGRRYGSTHSIVLLRKTYEDAVAVLVLDRELGQLDPDRTPLLEQKLVMSFIGWTRRLWTLQEGALARGLYFQMPSGPRLMYNMKIHAKTETDIDQIISKICFREDIEELMGNRVPQMEAMQKSSLETSDLTSGLPVIMEVSTSYQRLCFAVKNRSTSKMENEAFILATIIGAETKQFIDMPDIDSRMALLHTLMGEVPSDIISANVERISQAPFRWAPRSLLNFSTFRINSFGPPGRCDTEGLHAT</sequence>
<dbReference type="PANTHER" id="PTHR39596">
    <property type="match status" value="1"/>
</dbReference>
<evidence type="ECO:0000313" key="2">
    <source>
        <dbReference type="Proteomes" id="UP000807353"/>
    </source>
</evidence>
<proteinExistence type="predicted"/>
<gene>
    <name evidence="1" type="ORF">BDZ94DRAFT_1269700</name>
</gene>
<evidence type="ECO:0008006" key="3">
    <source>
        <dbReference type="Google" id="ProtNLM"/>
    </source>
</evidence>
<dbReference type="OrthoDB" id="2991836at2759"/>
<reference evidence="1" key="1">
    <citation type="submission" date="2020-11" db="EMBL/GenBank/DDBJ databases">
        <authorList>
            <consortium name="DOE Joint Genome Institute"/>
            <person name="Ahrendt S."/>
            <person name="Riley R."/>
            <person name="Andreopoulos W."/>
            <person name="Labutti K."/>
            <person name="Pangilinan J."/>
            <person name="Ruiz-Duenas F.J."/>
            <person name="Barrasa J.M."/>
            <person name="Sanchez-Garcia M."/>
            <person name="Camarero S."/>
            <person name="Miyauchi S."/>
            <person name="Serrano A."/>
            <person name="Linde D."/>
            <person name="Babiker R."/>
            <person name="Drula E."/>
            <person name="Ayuso-Fernandez I."/>
            <person name="Pacheco R."/>
            <person name="Padilla G."/>
            <person name="Ferreira P."/>
            <person name="Barriuso J."/>
            <person name="Kellner H."/>
            <person name="Castanera R."/>
            <person name="Alfaro M."/>
            <person name="Ramirez L."/>
            <person name="Pisabarro A.G."/>
            <person name="Kuo A."/>
            <person name="Tritt A."/>
            <person name="Lipzen A."/>
            <person name="He G."/>
            <person name="Yan M."/>
            <person name="Ng V."/>
            <person name="Cullen D."/>
            <person name="Martin F."/>
            <person name="Rosso M.-N."/>
            <person name="Henrissat B."/>
            <person name="Hibbett D."/>
            <person name="Martinez A.T."/>
            <person name="Grigoriev I.V."/>
        </authorList>
    </citation>
    <scope>NUCLEOTIDE SEQUENCE</scope>
    <source>
        <strain evidence="1">CBS 247.69</strain>
    </source>
</reference>
<evidence type="ECO:0000313" key="1">
    <source>
        <dbReference type="EMBL" id="KAF9458797.1"/>
    </source>
</evidence>
<name>A0A9P6CAW4_9AGAR</name>
<dbReference type="PANTHER" id="PTHR39596:SF3">
    <property type="entry name" value="HETEROKARYON INCOMPATIBILITY DOMAIN-CONTAINING PROTEIN"/>
    <property type="match status" value="1"/>
</dbReference>
<dbReference type="AlphaFoldDB" id="A0A9P6CAW4"/>
<dbReference type="EMBL" id="MU150330">
    <property type="protein sequence ID" value="KAF9458797.1"/>
    <property type="molecule type" value="Genomic_DNA"/>
</dbReference>
<comment type="caution">
    <text evidence="1">The sequence shown here is derived from an EMBL/GenBank/DDBJ whole genome shotgun (WGS) entry which is preliminary data.</text>
</comment>
<organism evidence="1 2">
    <name type="scientific">Collybia nuda</name>
    <dbReference type="NCBI Taxonomy" id="64659"/>
    <lineage>
        <taxon>Eukaryota</taxon>
        <taxon>Fungi</taxon>
        <taxon>Dikarya</taxon>
        <taxon>Basidiomycota</taxon>
        <taxon>Agaricomycotina</taxon>
        <taxon>Agaricomycetes</taxon>
        <taxon>Agaricomycetidae</taxon>
        <taxon>Agaricales</taxon>
        <taxon>Tricholomatineae</taxon>
        <taxon>Clitocybaceae</taxon>
        <taxon>Collybia</taxon>
    </lineage>
</organism>
<protein>
    <recommendedName>
        <fullName evidence="3">Heterokaryon incompatibility domain-containing protein</fullName>
    </recommendedName>
</protein>
<keyword evidence="2" id="KW-1185">Reference proteome</keyword>
<accession>A0A9P6CAW4</accession>
<dbReference type="Proteomes" id="UP000807353">
    <property type="component" value="Unassembled WGS sequence"/>
</dbReference>